<dbReference type="Gene3D" id="1.10.10.350">
    <property type="match status" value="1"/>
</dbReference>
<comment type="similarity">
    <text evidence="2">Belongs to the class-I aminoacyl-tRNA synthetase family. Glutamate--tRNA ligase type 1 subfamily.</text>
</comment>
<dbReference type="PRINTS" id="PR00987">
    <property type="entry name" value="TRNASYNTHGLU"/>
</dbReference>
<feature type="domain" description="Glutamyl/glutaminyl-tRNA synthetase class Ib catalytic" evidence="12">
    <location>
        <begin position="100"/>
        <end position="420"/>
    </location>
</feature>
<dbReference type="InterPro" id="IPR020058">
    <property type="entry name" value="Glu/Gln-tRNA-synth_Ib_cat-dom"/>
</dbReference>
<keyword evidence="8 11" id="KW-0030">Aminoacyl-tRNA synthetase</keyword>
<gene>
    <name evidence="14" type="ORF">QTJ16_003247</name>
</gene>
<proteinExistence type="inferred from homology"/>
<comment type="caution">
    <text evidence="14">The sequence shown here is derived from an EMBL/GenBank/DDBJ whole genome shotgun (WGS) entry which is preliminary data.</text>
</comment>
<evidence type="ECO:0000259" key="12">
    <source>
        <dbReference type="Pfam" id="PF00749"/>
    </source>
</evidence>
<dbReference type="GO" id="GO:0000049">
    <property type="term" value="F:tRNA binding"/>
    <property type="evidence" value="ECO:0007669"/>
    <property type="project" value="InterPro"/>
</dbReference>
<dbReference type="Gene3D" id="3.40.50.620">
    <property type="entry name" value="HUPs"/>
    <property type="match status" value="1"/>
</dbReference>
<dbReference type="Proteomes" id="UP001285354">
    <property type="component" value="Unassembled WGS sequence"/>
</dbReference>
<evidence type="ECO:0000256" key="5">
    <source>
        <dbReference type="ARBA" id="ARBA00022741"/>
    </source>
</evidence>
<dbReference type="EC" id="6.1.1.17" evidence="3"/>
<keyword evidence="5 11" id="KW-0547">Nucleotide-binding</keyword>
<evidence type="ECO:0000256" key="2">
    <source>
        <dbReference type="ARBA" id="ARBA00007894"/>
    </source>
</evidence>
<dbReference type="GO" id="GO:0005524">
    <property type="term" value="F:ATP binding"/>
    <property type="evidence" value="ECO:0007669"/>
    <property type="project" value="UniProtKB-KW"/>
</dbReference>
<dbReference type="InterPro" id="IPR008925">
    <property type="entry name" value="aa_tRNA-synth_I_cd-bd_sf"/>
</dbReference>
<dbReference type="FunFam" id="3.40.50.620:FF:000045">
    <property type="entry name" value="Glutamate--tRNA ligase, mitochondrial"/>
    <property type="match status" value="1"/>
</dbReference>
<keyword evidence="7 11" id="KW-0648">Protein biosynthesis</keyword>
<name>A0AAD9T110_9HELO</name>
<dbReference type="AlphaFoldDB" id="A0AAD9T110"/>
<evidence type="ECO:0000256" key="3">
    <source>
        <dbReference type="ARBA" id="ARBA00012835"/>
    </source>
</evidence>
<dbReference type="NCBIfam" id="TIGR00464">
    <property type="entry name" value="gltX_bact"/>
    <property type="match status" value="1"/>
</dbReference>
<dbReference type="CDD" id="cd00808">
    <property type="entry name" value="GluRS_core"/>
    <property type="match status" value="1"/>
</dbReference>
<evidence type="ECO:0000313" key="14">
    <source>
        <dbReference type="EMBL" id="KAK2627281.1"/>
    </source>
</evidence>
<dbReference type="PANTHER" id="PTHR43311:SF2">
    <property type="entry name" value="GLUTAMATE--TRNA LIGASE, MITOCHONDRIAL-RELATED"/>
    <property type="match status" value="1"/>
</dbReference>
<comment type="subcellular location">
    <subcellularLocation>
        <location evidence="1">Mitochondrion</location>
    </subcellularLocation>
</comment>
<sequence length="682" mass="76998">MLTKKAYLSTPCNARARKATTIRAVPQIFLPTEKIYDTSGNILPLLGEMQLLLSTARKGPTVRWVCQSCRGVKQATRIPLHKYTSLSRASQQLRKGGPARTRFAPSPTGYLHLGSLRTALFNYLVARATGGQFLLRIEDTDQVTKGSTIEDAEERLFQDLEWAGIKWDEGPKRGGPYGPYKQSERTAIYREHTEILLESGSAYRCFCTSERLHTLASHRARLGLPPDYDRACTHVSKAESDDRASKGESHVIRLKVPDQYPVFHDLVYGIVRRRREDVIRGDVTPPPPPGGIGVFGSFDDPILLKSDGFPTYHLANVVDDHLMAITHVIRGTEWMPSTPKHLALYEAFGWEPPKFAHVGLLLNKDRQKLSKRHGSQDIATYRKMGIFPETLTNYVALLGWSHNVGRDVMSMEELIHNASMKYTRGDTIVGFEKLSFLQKRHATRYASYPAESANPLHSLTHLAVKPIVAYLDERLAPGRYPIYAAIAQGQAREDYVRQILYADAQNYLNPADFIQRNEYIFTTPTEARLREKMPLFKLHKVPSGVPFVPAQKTITLFTSLSAIPDEDWKLAAVRERLAWIIKQGTDVSIAALNEAQGRSVDQRTDELEKVVQKSWGKLVHGYLRWAITAGQPGPDGAETMVILGRDETIKRLKLADAVMRKTWKEQAEKENEVVYEVDKDWI</sequence>
<organism evidence="14 15">
    <name type="scientific">Diplocarpon rosae</name>
    <dbReference type="NCBI Taxonomy" id="946125"/>
    <lineage>
        <taxon>Eukaryota</taxon>
        <taxon>Fungi</taxon>
        <taxon>Dikarya</taxon>
        <taxon>Ascomycota</taxon>
        <taxon>Pezizomycotina</taxon>
        <taxon>Leotiomycetes</taxon>
        <taxon>Helotiales</taxon>
        <taxon>Drepanopezizaceae</taxon>
        <taxon>Diplocarpon</taxon>
    </lineage>
</organism>
<evidence type="ECO:0000256" key="1">
    <source>
        <dbReference type="ARBA" id="ARBA00004173"/>
    </source>
</evidence>
<dbReference type="Pfam" id="PF19269">
    <property type="entry name" value="Anticodon_2"/>
    <property type="match status" value="1"/>
</dbReference>
<protein>
    <recommendedName>
        <fullName evidence="10">Glutamate--tRNA ligase, mitochondrial</fullName>
        <ecNumber evidence="3">6.1.1.17</ecNumber>
    </recommendedName>
    <alternativeName>
        <fullName evidence="9">Glutamyl-tRNA synthetase</fullName>
    </alternativeName>
</protein>
<dbReference type="HAMAP" id="MF_00022">
    <property type="entry name" value="Glu_tRNA_synth_type1"/>
    <property type="match status" value="1"/>
</dbReference>
<dbReference type="GO" id="GO:0005739">
    <property type="term" value="C:mitochondrion"/>
    <property type="evidence" value="ECO:0007669"/>
    <property type="project" value="UniProtKB-SubCell"/>
</dbReference>
<dbReference type="SUPFAM" id="SSF48163">
    <property type="entry name" value="An anticodon-binding domain of class I aminoacyl-tRNA synthetases"/>
    <property type="match status" value="1"/>
</dbReference>
<evidence type="ECO:0000313" key="15">
    <source>
        <dbReference type="Proteomes" id="UP001285354"/>
    </source>
</evidence>
<evidence type="ECO:0000256" key="6">
    <source>
        <dbReference type="ARBA" id="ARBA00022840"/>
    </source>
</evidence>
<evidence type="ECO:0000256" key="8">
    <source>
        <dbReference type="ARBA" id="ARBA00023146"/>
    </source>
</evidence>
<dbReference type="InterPro" id="IPR020751">
    <property type="entry name" value="aa-tRNA-synth_I_codon-bd_sub2"/>
</dbReference>
<evidence type="ECO:0000256" key="4">
    <source>
        <dbReference type="ARBA" id="ARBA00022598"/>
    </source>
</evidence>
<dbReference type="InterPro" id="IPR014729">
    <property type="entry name" value="Rossmann-like_a/b/a_fold"/>
</dbReference>
<dbReference type="Pfam" id="PF00749">
    <property type="entry name" value="tRNA-synt_1c"/>
    <property type="match status" value="1"/>
</dbReference>
<dbReference type="InterPro" id="IPR045462">
    <property type="entry name" value="aa-tRNA-synth_I_cd-bd"/>
</dbReference>
<keyword evidence="6 11" id="KW-0067">ATP-binding</keyword>
<dbReference type="EMBL" id="JAUBYV010000004">
    <property type="protein sequence ID" value="KAK2627281.1"/>
    <property type="molecule type" value="Genomic_DNA"/>
</dbReference>
<evidence type="ECO:0000256" key="10">
    <source>
        <dbReference type="ARBA" id="ARBA00072917"/>
    </source>
</evidence>
<keyword evidence="4 11" id="KW-0436">Ligase</keyword>
<reference evidence="14" key="1">
    <citation type="submission" date="2023-06" db="EMBL/GenBank/DDBJ databases">
        <title>Draft genome of Marssonina rosae.</title>
        <authorList>
            <person name="Cheng Q."/>
        </authorList>
    </citation>
    <scope>NUCLEOTIDE SEQUENCE</scope>
    <source>
        <strain evidence="14">R4</strain>
    </source>
</reference>
<dbReference type="InterPro" id="IPR033910">
    <property type="entry name" value="GluRS_core"/>
</dbReference>
<keyword evidence="15" id="KW-1185">Reference proteome</keyword>
<dbReference type="GO" id="GO:0006424">
    <property type="term" value="P:glutamyl-tRNA aminoacylation"/>
    <property type="evidence" value="ECO:0007669"/>
    <property type="project" value="InterPro"/>
</dbReference>
<feature type="domain" description="Aminoacyl-tRNA synthetase class I anticodon-binding" evidence="13">
    <location>
        <begin position="622"/>
        <end position="654"/>
    </location>
</feature>
<dbReference type="GO" id="GO:0008270">
    <property type="term" value="F:zinc ion binding"/>
    <property type="evidence" value="ECO:0007669"/>
    <property type="project" value="InterPro"/>
</dbReference>
<evidence type="ECO:0000256" key="11">
    <source>
        <dbReference type="RuleBase" id="RU363037"/>
    </source>
</evidence>
<accession>A0AAD9T110</accession>
<dbReference type="PANTHER" id="PTHR43311">
    <property type="entry name" value="GLUTAMATE--TRNA LIGASE"/>
    <property type="match status" value="1"/>
</dbReference>
<dbReference type="InterPro" id="IPR049940">
    <property type="entry name" value="GluQ/Sye"/>
</dbReference>
<evidence type="ECO:0000259" key="13">
    <source>
        <dbReference type="Pfam" id="PF19269"/>
    </source>
</evidence>
<dbReference type="GO" id="GO:0004818">
    <property type="term" value="F:glutamate-tRNA ligase activity"/>
    <property type="evidence" value="ECO:0007669"/>
    <property type="project" value="UniProtKB-EC"/>
</dbReference>
<dbReference type="InterPro" id="IPR004527">
    <property type="entry name" value="Glu-tRNA-ligase_bac/mito"/>
</dbReference>
<dbReference type="SUPFAM" id="SSF52374">
    <property type="entry name" value="Nucleotidylyl transferase"/>
    <property type="match status" value="1"/>
</dbReference>
<evidence type="ECO:0000256" key="9">
    <source>
        <dbReference type="ARBA" id="ARBA00030865"/>
    </source>
</evidence>
<evidence type="ECO:0000256" key="7">
    <source>
        <dbReference type="ARBA" id="ARBA00022917"/>
    </source>
</evidence>
<dbReference type="InterPro" id="IPR000924">
    <property type="entry name" value="Glu/Gln-tRNA-synth"/>
</dbReference>